<dbReference type="InterPro" id="IPR000073">
    <property type="entry name" value="AB_hydrolase_1"/>
</dbReference>
<reference evidence="3" key="1">
    <citation type="submission" date="2016-10" db="EMBL/GenBank/DDBJ databases">
        <authorList>
            <person name="Varghese N."/>
            <person name="Submissions S."/>
        </authorList>
    </citation>
    <scope>NUCLEOTIDE SEQUENCE [LARGE SCALE GENOMIC DNA]</scope>
    <source>
        <strain evidence="3">CGMCC 4.7047</strain>
    </source>
</reference>
<dbReference type="SUPFAM" id="SSF53474">
    <property type="entry name" value="alpha/beta-Hydrolases"/>
    <property type="match status" value="1"/>
</dbReference>
<protein>
    <submittedName>
        <fullName evidence="2">Alpha/beta hydrolase family protein</fullName>
    </submittedName>
</protein>
<organism evidence="2 3">
    <name type="scientific">Streptomyces harbinensis</name>
    <dbReference type="NCBI Taxonomy" id="1176198"/>
    <lineage>
        <taxon>Bacteria</taxon>
        <taxon>Bacillati</taxon>
        <taxon>Actinomycetota</taxon>
        <taxon>Actinomycetes</taxon>
        <taxon>Kitasatosporales</taxon>
        <taxon>Streptomycetaceae</taxon>
        <taxon>Streptomyces</taxon>
    </lineage>
</organism>
<dbReference type="Pfam" id="PF12697">
    <property type="entry name" value="Abhydrolase_6"/>
    <property type="match status" value="1"/>
</dbReference>
<dbReference type="Gene3D" id="3.40.50.1820">
    <property type="entry name" value="alpha/beta hydrolase"/>
    <property type="match status" value="1"/>
</dbReference>
<accession>A0A1I6R0E9</accession>
<evidence type="ECO:0000313" key="3">
    <source>
        <dbReference type="Proteomes" id="UP000198873"/>
    </source>
</evidence>
<dbReference type="RefSeq" id="WP_175542934.1">
    <property type="nucleotide sequence ID" value="NZ_FPAB01000002.1"/>
</dbReference>
<dbReference type="EMBL" id="FPAB01000002">
    <property type="protein sequence ID" value="SFS58186.1"/>
    <property type="molecule type" value="Genomic_DNA"/>
</dbReference>
<gene>
    <name evidence="2" type="ORF">SAMN05444716_102614</name>
</gene>
<name>A0A1I6R0E9_9ACTN</name>
<keyword evidence="3" id="KW-1185">Reference proteome</keyword>
<evidence type="ECO:0000313" key="2">
    <source>
        <dbReference type="EMBL" id="SFS58186.1"/>
    </source>
</evidence>
<dbReference type="GO" id="GO:0016787">
    <property type="term" value="F:hydrolase activity"/>
    <property type="evidence" value="ECO:0007669"/>
    <property type="project" value="UniProtKB-KW"/>
</dbReference>
<feature type="domain" description="AB hydrolase-1" evidence="1">
    <location>
        <begin position="75"/>
        <end position="275"/>
    </location>
</feature>
<dbReference type="AlphaFoldDB" id="A0A1I6R0E9"/>
<proteinExistence type="predicted"/>
<sequence length="290" mass="31173">MHPTVAALGTALNTTAGIAPSLAGRAAFAVFRRPVRRARIGETDRSPIAAAERGALTIGGKNVVTYRWGTGGRPVLLVHGWSSRASRLAHLATALHARGHTVLTFDLPGHGASGGTTTTVLECRDIILELQRRHGPFLLLAGYSFGSLASFLAAREGARTEALAGIAGVSRFDHLVTGFCRELRLSGWAEPELRTRVEHRLFPGEPDIWRRFSATHAPERIAVGQILLVHDEDDPRAGAEQARETARAHGERAELFLTRGLGHHRVITAPAVTARVADFADAVRDRAATP</sequence>
<dbReference type="STRING" id="1176198.SAMN05444716_102614"/>
<dbReference type="Proteomes" id="UP000198873">
    <property type="component" value="Unassembled WGS sequence"/>
</dbReference>
<dbReference type="InterPro" id="IPR029058">
    <property type="entry name" value="AB_hydrolase_fold"/>
</dbReference>
<keyword evidence="2" id="KW-0378">Hydrolase</keyword>
<evidence type="ECO:0000259" key="1">
    <source>
        <dbReference type="Pfam" id="PF12697"/>
    </source>
</evidence>